<evidence type="ECO:0000256" key="6">
    <source>
        <dbReference type="ARBA" id="ARBA00022989"/>
    </source>
</evidence>
<reference evidence="16" key="1">
    <citation type="journal article" date="2016" name="Nature">
        <title>Genome evolution in the allotetraploid frog Xenopus laevis.</title>
        <authorList>
            <person name="Session A.M."/>
            <person name="Uno Y."/>
            <person name="Kwon T."/>
            <person name="Chapman J.A."/>
            <person name="Toyoda A."/>
            <person name="Takahashi S."/>
            <person name="Fukui A."/>
            <person name="Hikosaka A."/>
            <person name="Suzuki A."/>
            <person name="Kondo M."/>
            <person name="van Heeringen S.J."/>
            <person name="Quigley I."/>
            <person name="Heinz S."/>
            <person name="Ogino H."/>
            <person name="Ochi H."/>
            <person name="Hellsten U."/>
            <person name="Lyons J.B."/>
            <person name="Simakov O."/>
            <person name="Putnam N."/>
            <person name="Stites J."/>
            <person name="Kuroki Y."/>
            <person name="Tanaka T."/>
            <person name="Michiue T."/>
            <person name="Watanabe M."/>
            <person name="Bogdanovic O."/>
            <person name="Lister R."/>
            <person name="Georgiou G."/>
            <person name="Paranjpe S.S."/>
            <person name="van Kruijsbergen I."/>
            <person name="Shu S."/>
            <person name="Carlson J."/>
            <person name="Kinoshita T."/>
            <person name="Ohta Y."/>
            <person name="Mawaribuchi S."/>
            <person name="Jenkins J."/>
            <person name="Grimwood J."/>
            <person name="Schmutz J."/>
            <person name="Mitros T."/>
            <person name="Mozaffari S.V."/>
            <person name="Suzuki Y."/>
            <person name="Haramoto Y."/>
            <person name="Yamamoto T.S."/>
            <person name="Takagi C."/>
            <person name="Heald R."/>
            <person name="Miller K."/>
            <person name="Haudenschild C."/>
            <person name="Kitzman J."/>
            <person name="Nakayama T."/>
            <person name="Izutsu Y."/>
            <person name="Robert J."/>
            <person name="Fortriede J."/>
            <person name="Burns K."/>
            <person name="Lotay V."/>
            <person name="Karimi K."/>
            <person name="Yasuoka Y."/>
            <person name="Dichmann D.S."/>
            <person name="Flajnik M.F."/>
            <person name="Houston D.W."/>
            <person name="Shendure J."/>
            <person name="DuPasquier L."/>
            <person name="Vize P.D."/>
            <person name="Zorn A.M."/>
            <person name="Ito M."/>
            <person name="Marcotte E.M."/>
            <person name="Wallingford J.B."/>
            <person name="Ito Y."/>
            <person name="Asashima M."/>
            <person name="Ueno N."/>
            <person name="Matsuda Y."/>
            <person name="Veenstra G.J."/>
            <person name="Fujiyama A."/>
            <person name="Harland R.M."/>
            <person name="Taira M."/>
            <person name="Rokhsar D.S."/>
        </authorList>
    </citation>
    <scope>NUCLEOTIDE SEQUENCE [LARGE SCALE GENOMIC DNA]</scope>
    <source>
        <strain evidence="16">J</strain>
    </source>
</reference>
<feature type="transmembrane region" description="Helical" evidence="13">
    <location>
        <begin position="197"/>
        <end position="225"/>
    </location>
</feature>
<comment type="subcellular location">
    <subcellularLocation>
        <location evidence="1">Cell membrane</location>
        <topology evidence="1">Multi-pass membrane protein</topology>
    </subcellularLocation>
</comment>
<evidence type="ECO:0000259" key="14">
    <source>
        <dbReference type="PROSITE" id="PS50262"/>
    </source>
</evidence>
<evidence type="ECO:0000256" key="8">
    <source>
        <dbReference type="ARBA" id="ARBA00023136"/>
    </source>
</evidence>
<name>A0A974C9B0_XENLA</name>
<evidence type="ECO:0000256" key="3">
    <source>
        <dbReference type="ARBA" id="ARBA00022606"/>
    </source>
</evidence>
<dbReference type="InterPro" id="IPR017452">
    <property type="entry name" value="GPCR_Rhodpsn_7TM"/>
</dbReference>
<dbReference type="InterPro" id="IPR050939">
    <property type="entry name" value="Olfactory_GPCR1"/>
</dbReference>
<evidence type="ECO:0000256" key="11">
    <source>
        <dbReference type="ARBA" id="ARBA00023180"/>
    </source>
</evidence>
<keyword evidence="4 13" id="KW-0812">Transmembrane</keyword>
<dbReference type="PROSITE" id="PS50262">
    <property type="entry name" value="G_PROTEIN_RECEP_F1_2"/>
    <property type="match status" value="1"/>
</dbReference>
<evidence type="ECO:0000256" key="7">
    <source>
        <dbReference type="ARBA" id="ARBA00023040"/>
    </source>
</evidence>
<keyword evidence="3" id="KW-0716">Sensory transduction</keyword>
<dbReference type="GO" id="GO:0004930">
    <property type="term" value="F:G protein-coupled receptor activity"/>
    <property type="evidence" value="ECO:0007669"/>
    <property type="project" value="UniProtKB-KW"/>
</dbReference>
<protein>
    <recommendedName>
        <fullName evidence="14">G-protein coupled receptors family 1 profile domain-containing protein</fullName>
    </recommendedName>
</protein>
<proteinExistence type="predicted"/>
<evidence type="ECO:0000256" key="1">
    <source>
        <dbReference type="ARBA" id="ARBA00004651"/>
    </source>
</evidence>
<evidence type="ECO:0000256" key="9">
    <source>
        <dbReference type="ARBA" id="ARBA00023157"/>
    </source>
</evidence>
<dbReference type="CDD" id="cd13954">
    <property type="entry name" value="7tmA_OR"/>
    <property type="match status" value="1"/>
</dbReference>
<dbReference type="GO" id="GO:0005886">
    <property type="term" value="C:plasma membrane"/>
    <property type="evidence" value="ECO:0007669"/>
    <property type="project" value="UniProtKB-SubCell"/>
</dbReference>
<dbReference type="PRINTS" id="PR00245">
    <property type="entry name" value="OLFACTORYR"/>
</dbReference>
<feature type="transmembrane region" description="Helical" evidence="13">
    <location>
        <begin position="98"/>
        <end position="120"/>
    </location>
</feature>
<dbReference type="GO" id="GO:0004984">
    <property type="term" value="F:olfactory receptor activity"/>
    <property type="evidence" value="ECO:0007669"/>
    <property type="project" value="InterPro"/>
</dbReference>
<feature type="transmembrane region" description="Helical" evidence="13">
    <location>
        <begin position="272"/>
        <end position="289"/>
    </location>
</feature>
<evidence type="ECO:0000256" key="5">
    <source>
        <dbReference type="ARBA" id="ARBA00022725"/>
    </source>
</evidence>
<dbReference type="FunFam" id="1.20.1070.10:FF:000010">
    <property type="entry name" value="Olfactory receptor"/>
    <property type="match status" value="1"/>
</dbReference>
<evidence type="ECO:0000256" key="4">
    <source>
        <dbReference type="ARBA" id="ARBA00022692"/>
    </source>
</evidence>
<keyword evidence="9" id="KW-1015">Disulfide bond</keyword>
<sequence length="308" mass="34443">MENINKTVVHYFILLAFTDLNQFQLLFFLILFLIYIICMVGNVAIIVLVKSDTCLHSPMYFFISVFATLEMFFVSTTVPSLLGNLLSDSKSISFTGCFAQLCFLGTLGGTECYILAVMAFDRDLAINYPLHYTAVMRRSLCIQLGIFPWIACLAIAIVPTIFTAGLEFCGPRILNHFICDLGPLVSLACFVPFTNKVIAILTAISEIVLPFMTTILLYVHIIAAIITIKSEKGKKKAFSTCSSHLIVSCLFYSSAIIVYITPEGGKSDKYLALIYTVVTPLLNPFIYTFRNKDVRKSFKKLNKRLCVN</sequence>
<evidence type="ECO:0000256" key="2">
    <source>
        <dbReference type="ARBA" id="ARBA00022475"/>
    </source>
</evidence>
<keyword evidence="2" id="KW-1003">Cell membrane</keyword>
<dbReference type="InterPro" id="IPR000725">
    <property type="entry name" value="Olfact_rcpt"/>
</dbReference>
<dbReference type="AlphaFoldDB" id="A0A974C9B0"/>
<keyword evidence="7" id="KW-0297">G-protein coupled receptor</keyword>
<organism evidence="15 16">
    <name type="scientific">Xenopus laevis</name>
    <name type="common">African clawed frog</name>
    <dbReference type="NCBI Taxonomy" id="8355"/>
    <lineage>
        <taxon>Eukaryota</taxon>
        <taxon>Metazoa</taxon>
        <taxon>Chordata</taxon>
        <taxon>Craniata</taxon>
        <taxon>Vertebrata</taxon>
        <taxon>Euteleostomi</taxon>
        <taxon>Amphibia</taxon>
        <taxon>Batrachia</taxon>
        <taxon>Anura</taxon>
        <taxon>Pipoidea</taxon>
        <taxon>Pipidae</taxon>
        <taxon>Xenopodinae</taxon>
        <taxon>Xenopus</taxon>
        <taxon>Xenopus</taxon>
    </lineage>
</organism>
<evidence type="ECO:0000313" key="15">
    <source>
        <dbReference type="EMBL" id="OCT68994.1"/>
    </source>
</evidence>
<keyword evidence="10" id="KW-0675">Receptor</keyword>
<dbReference type="Gene3D" id="1.20.1070.10">
    <property type="entry name" value="Rhodopsin 7-helix transmembrane proteins"/>
    <property type="match status" value="1"/>
</dbReference>
<dbReference type="PANTHER" id="PTHR24242">
    <property type="entry name" value="G-PROTEIN COUPLED RECEPTOR"/>
    <property type="match status" value="1"/>
</dbReference>
<gene>
    <name evidence="15" type="ORF">XELAEV_18040302mg</name>
</gene>
<evidence type="ECO:0000256" key="12">
    <source>
        <dbReference type="ARBA" id="ARBA00023224"/>
    </source>
</evidence>
<dbReference type="InterPro" id="IPR000276">
    <property type="entry name" value="GPCR_Rhodpsn"/>
</dbReference>
<keyword evidence="8 13" id="KW-0472">Membrane</keyword>
<keyword evidence="11" id="KW-0325">Glycoprotein</keyword>
<dbReference type="OMA" id="CGPRILN"/>
<dbReference type="SUPFAM" id="SSF81321">
    <property type="entry name" value="Family A G protein-coupled receptor-like"/>
    <property type="match status" value="1"/>
</dbReference>
<feature type="domain" description="G-protein coupled receptors family 1 profile" evidence="14">
    <location>
        <begin position="41"/>
        <end position="287"/>
    </location>
</feature>
<evidence type="ECO:0000313" key="16">
    <source>
        <dbReference type="Proteomes" id="UP000694892"/>
    </source>
</evidence>
<dbReference type="PANTHER" id="PTHR24242:SF403">
    <property type="entry name" value="OLFACTORY RECEPTOR 5V1-LIKE"/>
    <property type="match status" value="1"/>
</dbReference>
<keyword evidence="6 13" id="KW-1133">Transmembrane helix</keyword>
<feature type="transmembrane region" description="Helical" evidence="13">
    <location>
        <begin position="140"/>
        <end position="162"/>
    </location>
</feature>
<keyword evidence="12" id="KW-0807">Transducer</keyword>
<feature type="transmembrane region" description="Helical" evidence="13">
    <location>
        <begin position="237"/>
        <end position="260"/>
    </location>
</feature>
<keyword evidence="5" id="KW-0552">Olfaction</keyword>
<feature type="transmembrane region" description="Helical" evidence="13">
    <location>
        <begin position="60"/>
        <end position="78"/>
    </location>
</feature>
<evidence type="ECO:0000256" key="13">
    <source>
        <dbReference type="SAM" id="Phobius"/>
    </source>
</evidence>
<feature type="transmembrane region" description="Helical" evidence="13">
    <location>
        <begin position="25"/>
        <end position="48"/>
    </location>
</feature>
<dbReference type="EMBL" id="CM004480">
    <property type="protein sequence ID" value="OCT68994.1"/>
    <property type="molecule type" value="Genomic_DNA"/>
</dbReference>
<dbReference type="Proteomes" id="UP000694892">
    <property type="component" value="Chromosome 8L"/>
</dbReference>
<evidence type="ECO:0000256" key="10">
    <source>
        <dbReference type="ARBA" id="ARBA00023170"/>
    </source>
</evidence>
<accession>A0A974C9B0</accession>
<dbReference type="PRINTS" id="PR00237">
    <property type="entry name" value="GPCRRHODOPSN"/>
</dbReference>
<dbReference type="Pfam" id="PF13853">
    <property type="entry name" value="7tm_4"/>
    <property type="match status" value="1"/>
</dbReference>